<keyword evidence="1" id="KW-0472">Membrane</keyword>
<keyword evidence="1" id="KW-0812">Transmembrane</keyword>
<dbReference type="Proteomes" id="UP000541444">
    <property type="component" value="Unassembled WGS sequence"/>
</dbReference>
<keyword evidence="1" id="KW-1133">Transmembrane helix</keyword>
<proteinExistence type="predicted"/>
<protein>
    <submittedName>
        <fullName evidence="2">Uncharacterized protein</fullName>
    </submittedName>
</protein>
<dbReference type="GO" id="GO:0006506">
    <property type="term" value="P:GPI anchor biosynthetic process"/>
    <property type="evidence" value="ECO:0007669"/>
    <property type="project" value="TreeGrafter"/>
</dbReference>
<reference evidence="2 3" key="1">
    <citation type="journal article" date="2020" name="IScience">
        <title>Genome Sequencing of the Endangered Kingdonia uniflora (Circaeasteraceae, Ranunculales) Reveals Potential Mechanisms of Evolutionary Specialization.</title>
        <authorList>
            <person name="Sun Y."/>
            <person name="Deng T."/>
            <person name="Zhang A."/>
            <person name="Moore M.J."/>
            <person name="Landis J.B."/>
            <person name="Lin N."/>
            <person name="Zhang H."/>
            <person name="Zhang X."/>
            <person name="Huang J."/>
            <person name="Zhang X."/>
            <person name="Sun H."/>
            <person name="Wang H."/>
        </authorList>
    </citation>
    <scope>NUCLEOTIDE SEQUENCE [LARGE SCALE GENOMIC DNA]</scope>
    <source>
        <strain evidence="2">TB1705</strain>
        <tissue evidence="2">Leaf</tissue>
    </source>
</reference>
<keyword evidence="3" id="KW-1185">Reference proteome</keyword>
<dbReference type="PANTHER" id="PTHR45871">
    <property type="entry name" value="N-ACETYLGLUCOSAMINYL-PHOSPHATIDYLINOSITOL BIOSYNTHETIC PROTEIN"/>
    <property type="match status" value="1"/>
</dbReference>
<evidence type="ECO:0000313" key="2">
    <source>
        <dbReference type="EMBL" id="KAF6176014.1"/>
    </source>
</evidence>
<name>A0A7J7PA44_9MAGN</name>
<organism evidence="2 3">
    <name type="scientific">Kingdonia uniflora</name>
    <dbReference type="NCBI Taxonomy" id="39325"/>
    <lineage>
        <taxon>Eukaryota</taxon>
        <taxon>Viridiplantae</taxon>
        <taxon>Streptophyta</taxon>
        <taxon>Embryophyta</taxon>
        <taxon>Tracheophyta</taxon>
        <taxon>Spermatophyta</taxon>
        <taxon>Magnoliopsida</taxon>
        <taxon>Ranunculales</taxon>
        <taxon>Circaeasteraceae</taxon>
        <taxon>Kingdonia</taxon>
    </lineage>
</organism>
<accession>A0A7J7PA44</accession>
<dbReference type="OrthoDB" id="5861017at2759"/>
<comment type="caution">
    <text evidence="2">The sequence shown here is derived from an EMBL/GenBank/DDBJ whole genome shotgun (WGS) entry which is preliminary data.</text>
</comment>
<dbReference type="PANTHER" id="PTHR45871:SF1">
    <property type="entry name" value="PHOSPHATIDYLINOSITOL N-ACETYLGLUCOSAMINYLTRANSFERASE SUBUNIT A"/>
    <property type="match status" value="1"/>
</dbReference>
<dbReference type="Gene3D" id="3.40.50.2000">
    <property type="entry name" value="Glycogen Phosphorylase B"/>
    <property type="match status" value="1"/>
</dbReference>
<dbReference type="AlphaFoldDB" id="A0A7J7PA44"/>
<feature type="transmembrane region" description="Helical" evidence="1">
    <location>
        <begin position="12"/>
        <end position="33"/>
    </location>
</feature>
<dbReference type="EMBL" id="JACGCM010000129">
    <property type="protein sequence ID" value="KAF6176014.1"/>
    <property type="molecule type" value="Genomic_DNA"/>
</dbReference>
<evidence type="ECO:0000313" key="3">
    <source>
        <dbReference type="Proteomes" id="UP000541444"/>
    </source>
</evidence>
<dbReference type="GO" id="GO:0017176">
    <property type="term" value="F:phosphatidylinositol N-acetylglucosaminyltransferase activity"/>
    <property type="evidence" value="ECO:0007669"/>
    <property type="project" value="TreeGrafter"/>
</dbReference>
<dbReference type="GO" id="GO:0000506">
    <property type="term" value="C:glycosylphosphatidylinositol-N-acetylglucosaminyltransferase (GPI-GnT) complex"/>
    <property type="evidence" value="ECO:0007669"/>
    <property type="project" value="TreeGrafter"/>
</dbReference>
<evidence type="ECO:0000256" key="1">
    <source>
        <dbReference type="SAM" id="Phobius"/>
    </source>
</evidence>
<dbReference type="SUPFAM" id="SSF53756">
    <property type="entry name" value="UDP-Glycosyltransferase/glycogen phosphorylase"/>
    <property type="match status" value="1"/>
</dbReference>
<sequence length="152" mass="16521">MFMYSNLESSCILWFTSCNLLTVLWAFVIGLLATMLHEIVIVVISIRKGADLLVGVILEICHLHPKVRIIAGGDGPKDFLTDALCIAILEAASCGLLTVSTRVGGVLEVLPDDMVVLAEPISSDMVKAIPKAIYILSKIDLEVIHFHVSDFT</sequence>
<gene>
    <name evidence="2" type="ORF">GIB67_032637</name>
</gene>